<accession>A0A673IAF9</accession>
<dbReference type="InterPro" id="IPR059060">
    <property type="entry name" value="Niban_1/2/3_dom"/>
</dbReference>
<dbReference type="AlphaFoldDB" id="A0A673IAF9"/>
<feature type="region of interest" description="Disordered" evidence="2">
    <location>
        <begin position="705"/>
        <end position="733"/>
    </location>
</feature>
<name>A0A673IAF9_9TELE</name>
<evidence type="ECO:0000256" key="2">
    <source>
        <dbReference type="SAM" id="MobiDB-lite"/>
    </source>
</evidence>
<evidence type="ECO:0000259" key="3">
    <source>
        <dbReference type="Pfam" id="PF26086"/>
    </source>
</evidence>
<protein>
    <submittedName>
        <fullName evidence="4">Protein Niban-like</fullName>
    </submittedName>
</protein>
<dbReference type="Proteomes" id="UP000472270">
    <property type="component" value="Unassembled WGS sequence"/>
</dbReference>
<sequence length="855" mass="97681">GYKFVLLFGPNQFSKEFAPIYRKQYSLAYLSQIRDELEQRKEEHTQLLKQRPGKVLYEENVQCFDDSRKWKDRYIVIRANYVLECYESYKRFLKGSPPLHRLMPTGGTILTTQEKYMEMINQCCPCTSNVQEDFAPPVADMPGQFPVYLRLPYRRDFYFCFQDENSQVEFISILSDCVRHQNKDFLKKKTCEVKAFLKAIQLYRQEKGQYESCDMLLGSDVRGLANLFMEDSMPFLEKELEPCLKSKRTDKRRVWFATVEATYFLLQEHLFERMKTLKQECQERVKRQDVLMRSDMDQITSSTAFLEGKLRAMVTEPATKYCTEQVQPYLPAILEEVMGPISLGFTEARDLSEGMMEQLCQDFQDAEQREELRQALFKMSKANLQSCYEKVNGLADHVQELQQTFNYRIKGLVDSTQLDLKQLMENTENTFELLVRKALEDPSVSLSMAMQKASNRVLKQFDYDSSTVRKRILQEALINITLPSIKKHLAPSFKEELPKFEQYIFADYTNFINMENVYEDIIQEILEKDVSMVVKEAASKKKFNLFSESRYNFSVSSLSFTPPGSAPSSPGHLNTSPRLRTPMPPSPLLGNGLTANQSVTVHSSESSALEQALPIMGKIDEGENKTLLEESSDDVFVTAETSILDTSAETKPELTTNAMEALVSSIPIIKVTEAVESAGSSNLPTGGDATSSDFANKPTVVVNPICMKTSGSNDEPAETEDNSEEMTEDSSNDPARIKALIHEESTYPIAVCLSIQDAEDGDIYKEFTGKQIMDLSEKVSESQSLPNLEDEPRPLDCVKEIRDLVVEVIEIEDMGLEHFPKMQSFVKVCHEPGMTVYFRPTMQARQVCFPWNLDL</sequence>
<dbReference type="CDD" id="cd23949">
    <property type="entry name" value="Niban-like"/>
    <property type="match status" value="1"/>
</dbReference>
<feature type="compositionally biased region" description="Acidic residues" evidence="2">
    <location>
        <begin position="715"/>
        <end position="731"/>
    </location>
</feature>
<dbReference type="PANTHER" id="PTHR14392:SF3">
    <property type="entry name" value="PROTEIN NIBAN 1"/>
    <property type="match status" value="1"/>
</dbReference>
<dbReference type="Pfam" id="PF26086">
    <property type="entry name" value="Niban2"/>
    <property type="match status" value="1"/>
</dbReference>
<keyword evidence="5" id="KW-1185">Reference proteome</keyword>
<organism evidence="4 5">
    <name type="scientific">Sinocyclocheilus rhinocerous</name>
    <dbReference type="NCBI Taxonomy" id="307959"/>
    <lineage>
        <taxon>Eukaryota</taxon>
        <taxon>Metazoa</taxon>
        <taxon>Chordata</taxon>
        <taxon>Craniata</taxon>
        <taxon>Vertebrata</taxon>
        <taxon>Euteleostomi</taxon>
        <taxon>Actinopterygii</taxon>
        <taxon>Neopterygii</taxon>
        <taxon>Teleostei</taxon>
        <taxon>Ostariophysi</taxon>
        <taxon>Cypriniformes</taxon>
        <taxon>Cyprinidae</taxon>
        <taxon>Cyprininae</taxon>
        <taxon>Sinocyclocheilus</taxon>
    </lineage>
</organism>
<dbReference type="PANTHER" id="PTHR14392">
    <property type="entry name" value="NIBAN FAMILY MEMBER"/>
    <property type="match status" value="1"/>
</dbReference>
<evidence type="ECO:0000313" key="4">
    <source>
        <dbReference type="Ensembl" id="ENSSRHP00000036121.1"/>
    </source>
</evidence>
<dbReference type="Pfam" id="PF26089">
    <property type="entry name" value="PH_Niban2"/>
    <property type="match status" value="1"/>
</dbReference>
<comment type="similarity">
    <text evidence="1">Belongs to the Niban family.</text>
</comment>
<dbReference type="InterPro" id="IPR026088">
    <property type="entry name" value="Niban-like"/>
</dbReference>
<proteinExistence type="inferred from homology"/>
<reference evidence="4" key="2">
    <citation type="submission" date="2025-09" db="UniProtKB">
        <authorList>
            <consortium name="Ensembl"/>
        </authorList>
    </citation>
    <scope>IDENTIFICATION</scope>
</reference>
<reference evidence="4" key="1">
    <citation type="submission" date="2025-08" db="UniProtKB">
        <authorList>
            <consortium name="Ensembl"/>
        </authorList>
    </citation>
    <scope>IDENTIFICATION</scope>
</reference>
<evidence type="ECO:0000256" key="1">
    <source>
        <dbReference type="ARBA" id="ARBA00010251"/>
    </source>
</evidence>
<feature type="domain" description="Niban 1/2/3" evidence="3">
    <location>
        <begin position="320"/>
        <end position="483"/>
    </location>
</feature>
<dbReference type="Ensembl" id="ENSSRHT00000037174.1">
    <property type="protein sequence ID" value="ENSSRHP00000036121.1"/>
    <property type="gene ID" value="ENSSRHG00000018532.1"/>
</dbReference>
<gene>
    <name evidence="4" type="primary">LOC107732412</name>
</gene>
<evidence type="ECO:0000313" key="5">
    <source>
        <dbReference type="Proteomes" id="UP000472270"/>
    </source>
</evidence>